<dbReference type="Proteomes" id="UP000189674">
    <property type="component" value="Chromosome"/>
</dbReference>
<evidence type="ECO:0000313" key="2">
    <source>
        <dbReference type="EMBL" id="AQT69549.1"/>
    </source>
</evidence>
<keyword evidence="3" id="KW-1185">Reference proteome</keyword>
<dbReference type="EMBL" id="CP019791">
    <property type="protein sequence ID" value="AQT69549.1"/>
    <property type="molecule type" value="Genomic_DNA"/>
</dbReference>
<reference evidence="3" key="1">
    <citation type="submission" date="2017-02" db="EMBL/GenBank/DDBJ databases">
        <title>Comparative genomics and description of representatives of a novel lineage of planctomycetes thriving in anoxic sediments.</title>
        <authorList>
            <person name="Spring S."/>
            <person name="Bunk B."/>
            <person name="Sproer C."/>
        </authorList>
    </citation>
    <scope>NUCLEOTIDE SEQUENCE [LARGE SCALE GENOMIC DNA]</scope>
    <source>
        <strain evidence="3">ST-NAGAB-D1</strain>
    </source>
</reference>
<dbReference type="KEGG" id="alus:STSP2_02741"/>
<protein>
    <submittedName>
        <fullName evidence="2">Uncharacterized protein</fullName>
    </submittedName>
</protein>
<proteinExistence type="predicted"/>
<dbReference type="STRING" id="1936003.STSP2_02741"/>
<organism evidence="2 3">
    <name type="scientific">Anaerohalosphaera lusitana</name>
    <dbReference type="NCBI Taxonomy" id="1936003"/>
    <lineage>
        <taxon>Bacteria</taxon>
        <taxon>Pseudomonadati</taxon>
        <taxon>Planctomycetota</taxon>
        <taxon>Phycisphaerae</taxon>
        <taxon>Sedimentisphaerales</taxon>
        <taxon>Anaerohalosphaeraceae</taxon>
        <taxon>Anaerohalosphaera</taxon>
    </lineage>
</organism>
<sequence precursor="true">MSIRGVCIVLCAVCMTGVCLAENGSDLENGVFELSVDERVALQEDRLVDIERLAKSRRESLRVKYDRAAASARRELGVFLERFEDRLEGLSMNDRDLLGLMVRNVADVSDVDRAMRADRYFASATGLLDERLTAGHLLVPVIEKYVSGDDVVDPFAVKLVARVADKIEQANQLEGKMVEAVSRVDAWEKRMKEQVQGIIRQIEAEPGEQRPSVINAIAYNEYGECVMMIGDELVREGDELRGVTVKSISTNKAEFEKNGRSWTQEVGEAANEQW</sequence>
<keyword evidence="1" id="KW-0732">Signal</keyword>
<feature type="chain" id="PRO_5012030191" evidence="1">
    <location>
        <begin position="22"/>
        <end position="274"/>
    </location>
</feature>
<dbReference type="AlphaFoldDB" id="A0A1U9NNT0"/>
<feature type="signal peptide" evidence="1">
    <location>
        <begin position="1"/>
        <end position="21"/>
    </location>
</feature>
<gene>
    <name evidence="2" type="ORF">STSP2_02741</name>
</gene>
<accession>A0A1U9NNT0</accession>
<evidence type="ECO:0000313" key="3">
    <source>
        <dbReference type="Proteomes" id="UP000189674"/>
    </source>
</evidence>
<evidence type="ECO:0000256" key="1">
    <source>
        <dbReference type="SAM" id="SignalP"/>
    </source>
</evidence>
<name>A0A1U9NNT0_9BACT</name>